<gene>
    <name evidence="2" type="ORF">PILCRDRAFT_16915</name>
</gene>
<accession>A0A0C3B2Z4</accession>
<dbReference type="AlphaFoldDB" id="A0A0C3B2Z4"/>
<evidence type="ECO:0000313" key="2">
    <source>
        <dbReference type="EMBL" id="KIM71602.1"/>
    </source>
</evidence>
<sequence length="353" mass="39475">MRIKFYTAYNSDVSITTKPATSRVSTKTCSRKGRSLGNSPDVNSSSGNERSSQNILNGEHMAAQKKLLERARKAKNQRKYYETHKAAQQEKAHERAARNRFLAKQQLWMPTIDDGYDIPDNDYTPSLVPVFDPAFVSIATVNHAVVSSNAPPPFDPAFVSVATVNHAVVPSNAPPPSDAAIDMAQQATLTTPFTTHDDMAPHKRFTFSPVLLPETVRHGEFLDFVDWESWPAPRRIAAVRHWIMHAVHKYGPVECWAEDFGEQWREMGGGDASAVQDGMKQRIRMGQSALSYLETAMEGNSSTSAEEWRDLYAQSHQLACQLWTAVVGVQYKLDSIIVGEKFAQTQLKIFKCM</sequence>
<protein>
    <submittedName>
        <fullName evidence="2">Uncharacterized protein</fullName>
    </submittedName>
</protein>
<organism evidence="2 3">
    <name type="scientific">Piloderma croceum (strain F 1598)</name>
    <dbReference type="NCBI Taxonomy" id="765440"/>
    <lineage>
        <taxon>Eukaryota</taxon>
        <taxon>Fungi</taxon>
        <taxon>Dikarya</taxon>
        <taxon>Basidiomycota</taxon>
        <taxon>Agaricomycotina</taxon>
        <taxon>Agaricomycetes</taxon>
        <taxon>Agaricomycetidae</taxon>
        <taxon>Atheliales</taxon>
        <taxon>Atheliaceae</taxon>
        <taxon>Piloderma</taxon>
    </lineage>
</organism>
<feature type="region of interest" description="Disordered" evidence="1">
    <location>
        <begin position="19"/>
        <end position="57"/>
    </location>
</feature>
<evidence type="ECO:0000313" key="3">
    <source>
        <dbReference type="Proteomes" id="UP000054166"/>
    </source>
</evidence>
<dbReference type="InParanoid" id="A0A0C3B2Z4"/>
<keyword evidence="3" id="KW-1185">Reference proteome</keyword>
<feature type="compositionally biased region" description="Polar residues" evidence="1">
    <location>
        <begin position="36"/>
        <end position="56"/>
    </location>
</feature>
<feature type="compositionally biased region" description="Polar residues" evidence="1">
    <location>
        <begin position="19"/>
        <end position="28"/>
    </location>
</feature>
<dbReference type="HOGENOM" id="CLU_852878_0_0_1"/>
<reference evidence="3" key="2">
    <citation type="submission" date="2015-01" db="EMBL/GenBank/DDBJ databases">
        <title>Evolutionary Origins and Diversification of the Mycorrhizal Mutualists.</title>
        <authorList>
            <consortium name="DOE Joint Genome Institute"/>
            <consortium name="Mycorrhizal Genomics Consortium"/>
            <person name="Kohler A."/>
            <person name="Kuo A."/>
            <person name="Nagy L.G."/>
            <person name="Floudas D."/>
            <person name="Copeland A."/>
            <person name="Barry K.W."/>
            <person name="Cichocki N."/>
            <person name="Veneault-Fourrey C."/>
            <person name="LaButti K."/>
            <person name="Lindquist E.A."/>
            <person name="Lipzen A."/>
            <person name="Lundell T."/>
            <person name="Morin E."/>
            <person name="Murat C."/>
            <person name="Riley R."/>
            <person name="Ohm R."/>
            <person name="Sun H."/>
            <person name="Tunlid A."/>
            <person name="Henrissat B."/>
            <person name="Grigoriev I.V."/>
            <person name="Hibbett D.S."/>
            <person name="Martin F."/>
        </authorList>
    </citation>
    <scope>NUCLEOTIDE SEQUENCE [LARGE SCALE GENOMIC DNA]</scope>
    <source>
        <strain evidence="3">F 1598</strain>
    </source>
</reference>
<evidence type="ECO:0000256" key="1">
    <source>
        <dbReference type="SAM" id="MobiDB-lite"/>
    </source>
</evidence>
<dbReference type="Proteomes" id="UP000054166">
    <property type="component" value="Unassembled WGS sequence"/>
</dbReference>
<proteinExistence type="predicted"/>
<reference evidence="2 3" key="1">
    <citation type="submission" date="2014-04" db="EMBL/GenBank/DDBJ databases">
        <authorList>
            <consortium name="DOE Joint Genome Institute"/>
            <person name="Kuo A."/>
            <person name="Tarkka M."/>
            <person name="Buscot F."/>
            <person name="Kohler A."/>
            <person name="Nagy L.G."/>
            <person name="Floudas D."/>
            <person name="Copeland A."/>
            <person name="Barry K.W."/>
            <person name="Cichocki N."/>
            <person name="Veneault-Fourrey C."/>
            <person name="LaButti K."/>
            <person name="Lindquist E.A."/>
            <person name="Lipzen A."/>
            <person name="Lundell T."/>
            <person name="Morin E."/>
            <person name="Murat C."/>
            <person name="Sun H."/>
            <person name="Tunlid A."/>
            <person name="Henrissat B."/>
            <person name="Grigoriev I.V."/>
            <person name="Hibbett D.S."/>
            <person name="Martin F."/>
            <person name="Nordberg H.P."/>
            <person name="Cantor M.N."/>
            <person name="Hua S.X."/>
        </authorList>
    </citation>
    <scope>NUCLEOTIDE SEQUENCE [LARGE SCALE GENOMIC DNA]</scope>
    <source>
        <strain evidence="2 3">F 1598</strain>
    </source>
</reference>
<feature type="region of interest" description="Disordered" evidence="1">
    <location>
        <begin position="73"/>
        <end position="95"/>
    </location>
</feature>
<name>A0A0C3B2Z4_PILCF</name>
<feature type="compositionally biased region" description="Basic and acidic residues" evidence="1">
    <location>
        <begin position="79"/>
        <end position="95"/>
    </location>
</feature>
<dbReference type="EMBL" id="KN833261">
    <property type="protein sequence ID" value="KIM71602.1"/>
    <property type="molecule type" value="Genomic_DNA"/>
</dbReference>